<gene>
    <name evidence="1" type="ORF">LITE_LOCUS3396</name>
</gene>
<feature type="non-terminal residue" evidence="1">
    <location>
        <position position="1"/>
    </location>
</feature>
<evidence type="ECO:0000313" key="1">
    <source>
        <dbReference type="EMBL" id="CAI0382017.1"/>
    </source>
</evidence>
<dbReference type="EMBL" id="CAMGYJ010000002">
    <property type="protein sequence ID" value="CAI0382017.1"/>
    <property type="molecule type" value="Genomic_DNA"/>
</dbReference>
<reference evidence="1" key="1">
    <citation type="submission" date="2022-08" db="EMBL/GenBank/DDBJ databases">
        <authorList>
            <person name="Gutierrez-Valencia J."/>
        </authorList>
    </citation>
    <scope>NUCLEOTIDE SEQUENCE</scope>
</reference>
<comment type="caution">
    <text evidence="1">The sequence shown here is derived from an EMBL/GenBank/DDBJ whole genome shotgun (WGS) entry which is preliminary data.</text>
</comment>
<proteinExistence type="predicted"/>
<keyword evidence="2" id="KW-1185">Reference proteome</keyword>
<evidence type="ECO:0000313" key="2">
    <source>
        <dbReference type="Proteomes" id="UP001154282"/>
    </source>
</evidence>
<evidence type="ECO:0008006" key="3">
    <source>
        <dbReference type="Google" id="ProtNLM"/>
    </source>
</evidence>
<accession>A0AAV0H9Z1</accession>
<sequence>TTVEALICAENWIRYPDSDVIDDKEDDQEQFDYENVNNTCHTLMESQSTSERS</sequence>
<dbReference type="Proteomes" id="UP001154282">
    <property type="component" value="Unassembled WGS sequence"/>
</dbReference>
<name>A0AAV0H9Z1_9ROSI</name>
<protein>
    <recommendedName>
        <fullName evidence="3">Transposase</fullName>
    </recommendedName>
</protein>
<organism evidence="1 2">
    <name type="scientific">Linum tenue</name>
    <dbReference type="NCBI Taxonomy" id="586396"/>
    <lineage>
        <taxon>Eukaryota</taxon>
        <taxon>Viridiplantae</taxon>
        <taxon>Streptophyta</taxon>
        <taxon>Embryophyta</taxon>
        <taxon>Tracheophyta</taxon>
        <taxon>Spermatophyta</taxon>
        <taxon>Magnoliopsida</taxon>
        <taxon>eudicotyledons</taxon>
        <taxon>Gunneridae</taxon>
        <taxon>Pentapetalae</taxon>
        <taxon>rosids</taxon>
        <taxon>fabids</taxon>
        <taxon>Malpighiales</taxon>
        <taxon>Linaceae</taxon>
        <taxon>Linum</taxon>
    </lineage>
</organism>
<dbReference type="AlphaFoldDB" id="A0AAV0H9Z1"/>